<gene>
    <name evidence="2" type="ORF">UFOVP315_28</name>
</gene>
<evidence type="ECO:0000313" key="2">
    <source>
        <dbReference type="EMBL" id="CAB4136987.1"/>
    </source>
</evidence>
<accession>A0A6J5LV98</accession>
<name>A0A6J5LV98_9CAUD</name>
<sequence>MAKLTFAKRTLLNLWGWGCCTMLALCWWSLLLGSYPQALFNFVLAMLHFSLWIADRRAAEQHKLIMLQQELIELQHLNLQMKRAHNG</sequence>
<feature type="transmembrane region" description="Helical" evidence="1">
    <location>
        <begin position="12"/>
        <end position="32"/>
    </location>
</feature>
<dbReference type="EMBL" id="LR796327">
    <property type="protein sequence ID" value="CAB4136987.1"/>
    <property type="molecule type" value="Genomic_DNA"/>
</dbReference>
<keyword evidence="1" id="KW-0812">Transmembrane</keyword>
<protein>
    <submittedName>
        <fullName evidence="2">Uncharacterized protein</fullName>
    </submittedName>
</protein>
<evidence type="ECO:0000256" key="1">
    <source>
        <dbReference type="SAM" id="Phobius"/>
    </source>
</evidence>
<feature type="transmembrane region" description="Helical" evidence="1">
    <location>
        <begin position="38"/>
        <end position="54"/>
    </location>
</feature>
<organism evidence="2">
    <name type="scientific">uncultured Caudovirales phage</name>
    <dbReference type="NCBI Taxonomy" id="2100421"/>
    <lineage>
        <taxon>Viruses</taxon>
        <taxon>Duplodnaviria</taxon>
        <taxon>Heunggongvirae</taxon>
        <taxon>Uroviricota</taxon>
        <taxon>Caudoviricetes</taxon>
        <taxon>Peduoviridae</taxon>
        <taxon>Maltschvirus</taxon>
        <taxon>Maltschvirus maltsch</taxon>
    </lineage>
</organism>
<reference evidence="2" key="1">
    <citation type="submission" date="2020-04" db="EMBL/GenBank/DDBJ databases">
        <authorList>
            <person name="Chiriac C."/>
            <person name="Salcher M."/>
            <person name="Ghai R."/>
            <person name="Kavagutti S V."/>
        </authorList>
    </citation>
    <scope>NUCLEOTIDE SEQUENCE</scope>
</reference>
<keyword evidence="1" id="KW-1133">Transmembrane helix</keyword>
<keyword evidence="1" id="KW-0472">Membrane</keyword>
<proteinExistence type="predicted"/>